<dbReference type="Proteomes" id="UP001296873">
    <property type="component" value="Unassembled WGS sequence"/>
</dbReference>
<reference evidence="1 2" key="1">
    <citation type="journal article" date="2020" name="Microorganisms">
        <title>Osmotic Adaptation and Compatible Solute Biosynthesis of Phototrophic Bacteria as Revealed from Genome Analyses.</title>
        <authorList>
            <person name="Imhoff J.F."/>
            <person name="Rahn T."/>
            <person name="Kunzel S."/>
            <person name="Keller A."/>
            <person name="Neulinger S.C."/>
        </authorList>
    </citation>
    <scope>NUCLEOTIDE SEQUENCE [LARGE SCALE GENOMIC DNA]</scope>
    <source>
        <strain evidence="1 2">DSM 9895</strain>
    </source>
</reference>
<comment type="caution">
    <text evidence="1">The sequence shown here is derived from an EMBL/GenBank/DDBJ whole genome shotgun (WGS) entry which is preliminary data.</text>
</comment>
<evidence type="ECO:0008006" key="3">
    <source>
        <dbReference type="Google" id="ProtNLM"/>
    </source>
</evidence>
<gene>
    <name evidence="1" type="ORF">CKO28_00545</name>
</gene>
<organism evidence="1 2">
    <name type="scientific">Rhodovibrio sodomensis</name>
    <dbReference type="NCBI Taxonomy" id="1088"/>
    <lineage>
        <taxon>Bacteria</taxon>
        <taxon>Pseudomonadati</taxon>
        <taxon>Pseudomonadota</taxon>
        <taxon>Alphaproteobacteria</taxon>
        <taxon>Rhodospirillales</taxon>
        <taxon>Rhodovibrionaceae</taxon>
        <taxon>Rhodovibrio</taxon>
    </lineage>
</organism>
<dbReference type="EMBL" id="NRRL01000001">
    <property type="protein sequence ID" value="MBK1666529.1"/>
    <property type="molecule type" value="Genomic_DNA"/>
</dbReference>
<keyword evidence="2" id="KW-1185">Reference proteome</keyword>
<dbReference type="InterPro" id="IPR029063">
    <property type="entry name" value="SAM-dependent_MTases_sf"/>
</dbReference>
<evidence type="ECO:0000313" key="1">
    <source>
        <dbReference type="EMBL" id="MBK1666529.1"/>
    </source>
</evidence>
<name>A0ABS1D925_9PROT</name>
<dbReference type="SUPFAM" id="SSF53335">
    <property type="entry name" value="S-adenosyl-L-methionine-dependent methyltransferases"/>
    <property type="match status" value="1"/>
</dbReference>
<proteinExistence type="predicted"/>
<dbReference type="Gene3D" id="3.40.50.150">
    <property type="entry name" value="Vaccinia Virus protein VP39"/>
    <property type="match status" value="1"/>
</dbReference>
<protein>
    <recommendedName>
        <fullName evidence="3">Methyltransferase</fullName>
    </recommendedName>
</protein>
<accession>A0ABS1D925</accession>
<evidence type="ECO:0000313" key="2">
    <source>
        <dbReference type="Proteomes" id="UP001296873"/>
    </source>
</evidence>
<sequence>MLRLRLWAWWHGYKLKPAVKGQAKPQAPDRARHVIRGWTPARIEAAGLLFGTGNVMPWSEDLAYQLCRSLSLGPSSKLVDLSAGPAGSAARLANQAEIEPMAATFSASLADVAAKYYGTAAPRLVRPKQPEGVLQRGRALAWREALHTTSAKAQMLMAARSLLVPGCPFSFMEFVCTKPASDTAIKAWKAIEPDFVPEPIEKFTDAFRGTGLDQKNIDDVTDLYLREVPPILQASRRHLEDMGAATSRAVSEALAAEAALAQARIDALESGAVKLIQFIGVGKHVNG</sequence>